<protein>
    <submittedName>
        <fullName evidence="10">ABC transporter ATP-binding protein</fullName>
    </submittedName>
</protein>
<dbReference type="RefSeq" id="WP_379291763.1">
    <property type="nucleotide sequence ID" value="NZ_JBHTIU010000108.1"/>
</dbReference>
<dbReference type="Gene3D" id="3.40.50.300">
    <property type="entry name" value="P-loop containing nucleotide triphosphate hydrolases"/>
    <property type="match status" value="2"/>
</dbReference>
<evidence type="ECO:0000259" key="9">
    <source>
        <dbReference type="PROSITE" id="PS50893"/>
    </source>
</evidence>
<gene>
    <name evidence="10" type="ORF">ACFQ03_25090</name>
</gene>
<evidence type="ECO:0000256" key="1">
    <source>
        <dbReference type="ARBA" id="ARBA00004202"/>
    </source>
</evidence>
<keyword evidence="4" id="KW-1003">Cell membrane</keyword>
<dbReference type="Proteomes" id="UP001597120">
    <property type="component" value="Unassembled WGS sequence"/>
</dbReference>
<organism evidence="10 11">
    <name type="scientific">Paenibacillus residui</name>
    <dbReference type="NCBI Taxonomy" id="629724"/>
    <lineage>
        <taxon>Bacteria</taxon>
        <taxon>Bacillati</taxon>
        <taxon>Bacillota</taxon>
        <taxon>Bacilli</taxon>
        <taxon>Bacillales</taxon>
        <taxon>Paenibacillaceae</taxon>
        <taxon>Paenibacillus</taxon>
    </lineage>
</organism>
<dbReference type="Pfam" id="PF00005">
    <property type="entry name" value="ABC_tran"/>
    <property type="match status" value="2"/>
</dbReference>
<dbReference type="InterPro" id="IPR050095">
    <property type="entry name" value="ECF_ABC_transporter_ATP-bd"/>
</dbReference>
<evidence type="ECO:0000256" key="5">
    <source>
        <dbReference type="ARBA" id="ARBA00022741"/>
    </source>
</evidence>
<dbReference type="InterPro" id="IPR003593">
    <property type="entry name" value="AAA+_ATPase"/>
</dbReference>
<dbReference type="InterPro" id="IPR003439">
    <property type="entry name" value="ABC_transporter-like_ATP-bd"/>
</dbReference>
<comment type="subcellular location">
    <subcellularLocation>
        <location evidence="1">Cell membrane</location>
        <topology evidence="1">Peripheral membrane protein</topology>
    </subcellularLocation>
</comment>
<evidence type="ECO:0000256" key="4">
    <source>
        <dbReference type="ARBA" id="ARBA00022475"/>
    </source>
</evidence>
<keyword evidence="3" id="KW-0813">Transport</keyword>
<dbReference type="PANTHER" id="PTHR43553">
    <property type="entry name" value="HEAVY METAL TRANSPORTER"/>
    <property type="match status" value="1"/>
</dbReference>
<evidence type="ECO:0000256" key="3">
    <source>
        <dbReference type="ARBA" id="ARBA00022448"/>
    </source>
</evidence>
<evidence type="ECO:0000256" key="6">
    <source>
        <dbReference type="ARBA" id="ARBA00022840"/>
    </source>
</evidence>
<reference evidence="11" key="1">
    <citation type="journal article" date="2019" name="Int. J. Syst. Evol. Microbiol.">
        <title>The Global Catalogue of Microorganisms (GCM) 10K type strain sequencing project: providing services to taxonomists for standard genome sequencing and annotation.</title>
        <authorList>
            <consortium name="The Broad Institute Genomics Platform"/>
            <consortium name="The Broad Institute Genome Sequencing Center for Infectious Disease"/>
            <person name="Wu L."/>
            <person name="Ma J."/>
        </authorList>
    </citation>
    <scope>NUCLEOTIDE SEQUENCE [LARGE SCALE GENOMIC DNA]</scope>
    <source>
        <strain evidence="11">CCUG 57263</strain>
    </source>
</reference>
<name>A0ABW3DJ88_9BACL</name>
<feature type="domain" description="ABC transporter" evidence="9">
    <location>
        <begin position="333"/>
        <end position="566"/>
    </location>
</feature>
<keyword evidence="6 10" id="KW-0067">ATP-binding</keyword>
<dbReference type="PANTHER" id="PTHR43553:SF19">
    <property type="entry name" value="HMP_THIAMINE IMPORT ATP-BINDING PROTEIN YKOD-RELATED"/>
    <property type="match status" value="1"/>
</dbReference>
<evidence type="ECO:0000256" key="7">
    <source>
        <dbReference type="ARBA" id="ARBA00022967"/>
    </source>
</evidence>
<dbReference type="PROSITE" id="PS00211">
    <property type="entry name" value="ABC_TRANSPORTER_1"/>
    <property type="match status" value="2"/>
</dbReference>
<sequence length="597" mass="66728">MTLQVNSRLLEVRRWTFAYDEESAPVIDNVSFEVAENDAVLLLGPSGSGKSTLAYCINGLYPEAVDGHSDGTILLQGQEISSYSRSDISRRIGMVFQDPESQFCMVTVEDEVAFGLENLAVPPEEMDARIDRALNWTGLAECRRSKLHQLSGGMKQKLALACVLAMEPGVLILDEPTANLDPLSTREFVCMIDRLRKRSSLTLVIIEHKLDDWMTVANRAVAMDRRGKLVYQGGLRDFFRNHEEWSREEGIWWPTAYRMGKDWRAQGIYAGSHDPLTERELLAGIQEPYRGWAELAAALRCPDAGVEGDPAASGAVPPRCGQEQALAVKSPLMTLNQFSYSRKDKSVLQELSLELYPGELLAIVGPNGAGKTTLSHALAGILSGPSQGEIALYGRPLSSWNERELRRQVGLVFQNPEHQFVTSSVFEEVALSLRIQGMPEREISERVQESLRMFRLAELAEENPFALSQGQKRRLSVASMLADEQRILVLDEPTFGQDAYTAGQLMNLLVQLKEQGKSVVMITHDMELVRQYADRVAVLIAGRLRFAGTPFELWDYSSDLLEEARLLLPIPVSVWKVLGEQVHLTDQERLPYGITEH</sequence>
<proteinExistence type="inferred from homology"/>
<feature type="domain" description="ABC transporter" evidence="9">
    <location>
        <begin position="7"/>
        <end position="251"/>
    </location>
</feature>
<dbReference type="InterPro" id="IPR017871">
    <property type="entry name" value="ABC_transporter-like_CS"/>
</dbReference>
<evidence type="ECO:0000313" key="10">
    <source>
        <dbReference type="EMBL" id="MFD0872403.1"/>
    </source>
</evidence>
<dbReference type="PROSITE" id="PS50893">
    <property type="entry name" value="ABC_TRANSPORTER_2"/>
    <property type="match status" value="2"/>
</dbReference>
<comment type="similarity">
    <text evidence="2">Belongs to the ABC transporter superfamily.</text>
</comment>
<evidence type="ECO:0000313" key="11">
    <source>
        <dbReference type="Proteomes" id="UP001597120"/>
    </source>
</evidence>
<dbReference type="InterPro" id="IPR027417">
    <property type="entry name" value="P-loop_NTPase"/>
</dbReference>
<evidence type="ECO:0000256" key="2">
    <source>
        <dbReference type="ARBA" id="ARBA00005417"/>
    </source>
</evidence>
<keyword evidence="7" id="KW-1278">Translocase</keyword>
<comment type="caution">
    <text evidence="10">The sequence shown here is derived from an EMBL/GenBank/DDBJ whole genome shotgun (WGS) entry which is preliminary data.</text>
</comment>
<dbReference type="EMBL" id="JBHTIU010000108">
    <property type="protein sequence ID" value="MFD0872403.1"/>
    <property type="molecule type" value="Genomic_DNA"/>
</dbReference>
<accession>A0ABW3DJ88</accession>
<dbReference type="NCBIfam" id="NF010167">
    <property type="entry name" value="PRK13648.1"/>
    <property type="match status" value="2"/>
</dbReference>
<evidence type="ECO:0000256" key="8">
    <source>
        <dbReference type="ARBA" id="ARBA00023136"/>
    </source>
</evidence>
<keyword evidence="11" id="KW-1185">Reference proteome</keyword>
<keyword evidence="8" id="KW-0472">Membrane</keyword>
<dbReference type="InterPro" id="IPR015856">
    <property type="entry name" value="ABC_transpr_CbiO/EcfA_su"/>
</dbReference>
<dbReference type="GO" id="GO:0005524">
    <property type="term" value="F:ATP binding"/>
    <property type="evidence" value="ECO:0007669"/>
    <property type="project" value="UniProtKB-KW"/>
</dbReference>
<dbReference type="SUPFAM" id="SSF52540">
    <property type="entry name" value="P-loop containing nucleoside triphosphate hydrolases"/>
    <property type="match status" value="2"/>
</dbReference>
<dbReference type="CDD" id="cd03225">
    <property type="entry name" value="ABC_cobalt_CbiO_domain1"/>
    <property type="match status" value="2"/>
</dbReference>
<keyword evidence="5" id="KW-0547">Nucleotide-binding</keyword>
<dbReference type="SMART" id="SM00382">
    <property type="entry name" value="AAA"/>
    <property type="match status" value="2"/>
</dbReference>